<gene>
    <name evidence="2" type="ORF">GNP35_12415</name>
</gene>
<accession>A0A6N8F9D7</accession>
<keyword evidence="1" id="KW-1133">Transmembrane helix</keyword>
<keyword evidence="1" id="KW-0812">Transmembrane</keyword>
<protein>
    <submittedName>
        <fullName evidence="2">Uncharacterized protein</fullName>
    </submittedName>
</protein>
<evidence type="ECO:0000313" key="3">
    <source>
        <dbReference type="Proteomes" id="UP000439994"/>
    </source>
</evidence>
<keyword evidence="3" id="KW-1185">Reference proteome</keyword>
<dbReference type="OrthoDB" id="6228925at2"/>
<keyword evidence="1" id="KW-0472">Membrane</keyword>
<name>A0A6N8F9D7_9GAMM</name>
<dbReference type="Proteomes" id="UP000439994">
    <property type="component" value="Unassembled WGS sequence"/>
</dbReference>
<reference evidence="2 3" key="1">
    <citation type="submission" date="2019-11" db="EMBL/GenBank/DDBJ databases">
        <title>P. haliotis isolates from Z. marina roots.</title>
        <authorList>
            <person name="Cohen M."/>
            <person name="Jospin G."/>
            <person name="Eisen J.A."/>
            <person name="Coil D.A."/>
        </authorList>
    </citation>
    <scope>NUCLEOTIDE SEQUENCE [LARGE SCALE GENOMIC DNA]</scope>
    <source>
        <strain evidence="2 3">UCD-MCMsp1aY</strain>
    </source>
</reference>
<feature type="transmembrane region" description="Helical" evidence="1">
    <location>
        <begin position="100"/>
        <end position="121"/>
    </location>
</feature>
<evidence type="ECO:0000256" key="1">
    <source>
        <dbReference type="SAM" id="Phobius"/>
    </source>
</evidence>
<proteinExistence type="predicted"/>
<dbReference type="AlphaFoldDB" id="A0A6N8F9D7"/>
<sequence length="123" mass="13636">MLNRLKTILSKASWYTLACIIVLLLAGPEIMVGMEVMALVEALGASTFVLMYLSGLKLFCSKLWNKFKSFESYSTFYVPPLSTLKEMPSLVIHAVPERTAVISFLAFITVGMSGLYFNLLIGL</sequence>
<feature type="transmembrane region" description="Helical" evidence="1">
    <location>
        <begin position="38"/>
        <end position="60"/>
    </location>
</feature>
<comment type="caution">
    <text evidence="2">The sequence shown here is derived from an EMBL/GenBank/DDBJ whole genome shotgun (WGS) entry which is preliminary data.</text>
</comment>
<feature type="transmembrane region" description="Helical" evidence="1">
    <location>
        <begin position="12"/>
        <end position="32"/>
    </location>
</feature>
<organism evidence="2 3">
    <name type="scientific">Psychrosphaera haliotis</name>
    <dbReference type="NCBI Taxonomy" id="555083"/>
    <lineage>
        <taxon>Bacteria</taxon>
        <taxon>Pseudomonadati</taxon>
        <taxon>Pseudomonadota</taxon>
        <taxon>Gammaproteobacteria</taxon>
        <taxon>Alteromonadales</taxon>
        <taxon>Pseudoalteromonadaceae</taxon>
        <taxon>Psychrosphaera</taxon>
    </lineage>
</organism>
<evidence type="ECO:0000313" key="2">
    <source>
        <dbReference type="EMBL" id="MUH73215.1"/>
    </source>
</evidence>
<dbReference type="EMBL" id="WOCD01000005">
    <property type="protein sequence ID" value="MUH73215.1"/>
    <property type="molecule type" value="Genomic_DNA"/>
</dbReference>
<dbReference type="RefSeq" id="WP_155696414.1">
    <property type="nucleotide sequence ID" value="NZ_WOCD01000005.1"/>
</dbReference>